<comment type="caution">
    <text evidence="9">The sequence shown here is derived from an EMBL/GenBank/DDBJ whole genome shotgun (WGS) entry which is preliminary data.</text>
</comment>
<accession>G5H6U4</accession>
<evidence type="ECO:0000256" key="1">
    <source>
        <dbReference type="ARBA" id="ARBA00007452"/>
    </source>
</evidence>
<protein>
    <recommendedName>
        <fullName evidence="2 7">DNA repair protein RecO</fullName>
    </recommendedName>
    <alternativeName>
        <fullName evidence="6 7">Recombination protein O</fullName>
    </alternativeName>
</protein>
<dbReference type="EMBL" id="ADLD01000008">
    <property type="protein sequence ID" value="EHB92941.1"/>
    <property type="molecule type" value="Genomic_DNA"/>
</dbReference>
<evidence type="ECO:0000256" key="2">
    <source>
        <dbReference type="ARBA" id="ARBA00021310"/>
    </source>
</evidence>
<dbReference type="InterPro" id="IPR012340">
    <property type="entry name" value="NA-bd_OB-fold"/>
</dbReference>
<keyword evidence="4 7" id="KW-0233">DNA recombination</keyword>
<dbReference type="Pfam" id="PF11967">
    <property type="entry name" value="RecO_N"/>
    <property type="match status" value="1"/>
</dbReference>
<evidence type="ECO:0000259" key="8">
    <source>
        <dbReference type="Pfam" id="PF11967"/>
    </source>
</evidence>
<keyword evidence="10" id="KW-1185">Reference proteome</keyword>
<dbReference type="NCBIfam" id="TIGR00613">
    <property type="entry name" value="reco"/>
    <property type="match status" value="1"/>
</dbReference>
<dbReference type="InterPro" id="IPR022572">
    <property type="entry name" value="DNA_rep/recomb_RecO_N"/>
</dbReference>
<sequence length="243" mass="27756">MAGSYKARGIVLHTVKYGESSLVAYLFTDVGGRQTYMIQGVRSSRGRGNKAALFQPMFLLEFEGVEQPHAEMHRMKEVRNLVPLSSVPFDVRKSTVSLFMAEVLYRLIREVEANEPLFDFLCSAVQQLDRMEQGVANFHLWFLVRLSAYLGFYPGNEYRDGGWFDIRSGLFCDAMPQHRTCMGPASARLLGGLMEREAAELDSLRLGRGERLEFMEAMLIFFGYHFDAIHSVQSLRILREVFC</sequence>
<dbReference type="Gene3D" id="2.40.50.140">
    <property type="entry name" value="Nucleic acid-binding proteins"/>
    <property type="match status" value="1"/>
</dbReference>
<dbReference type="PANTHER" id="PTHR33991">
    <property type="entry name" value="DNA REPAIR PROTEIN RECO"/>
    <property type="match status" value="1"/>
</dbReference>
<keyword evidence="5 7" id="KW-0234">DNA repair</keyword>
<evidence type="ECO:0000313" key="9">
    <source>
        <dbReference type="EMBL" id="EHB92941.1"/>
    </source>
</evidence>
<dbReference type="PATRIC" id="fig|742725.3.peg.708"/>
<organism evidence="9 10">
    <name type="scientific">Alistipes indistinctus YIT 12060</name>
    <dbReference type="NCBI Taxonomy" id="742725"/>
    <lineage>
        <taxon>Bacteria</taxon>
        <taxon>Pseudomonadati</taxon>
        <taxon>Bacteroidota</taxon>
        <taxon>Bacteroidia</taxon>
        <taxon>Bacteroidales</taxon>
        <taxon>Rikenellaceae</taxon>
        <taxon>Alistipes</taxon>
    </lineage>
</organism>
<dbReference type="GeneID" id="92816334"/>
<evidence type="ECO:0000256" key="7">
    <source>
        <dbReference type="HAMAP-Rule" id="MF_00201"/>
    </source>
</evidence>
<gene>
    <name evidence="7" type="primary">recO</name>
    <name evidence="9" type="ORF">HMPREF9450_00654</name>
</gene>
<name>G5H6U4_9BACT</name>
<dbReference type="Gene3D" id="1.20.1440.120">
    <property type="entry name" value="Recombination protein O, C-terminal domain"/>
    <property type="match status" value="1"/>
</dbReference>
<dbReference type="RefSeq" id="WP_009133460.1">
    <property type="nucleotide sequence ID" value="NZ_CP102250.1"/>
</dbReference>
<comment type="function">
    <text evidence="7">Involved in DNA repair and RecF pathway recombination.</text>
</comment>
<keyword evidence="3 7" id="KW-0227">DNA damage</keyword>
<comment type="similarity">
    <text evidence="1 7">Belongs to the RecO family.</text>
</comment>
<dbReference type="AlphaFoldDB" id="G5H6U4"/>
<dbReference type="STRING" id="742725.HMPREF9450_00654"/>
<dbReference type="GO" id="GO:0006310">
    <property type="term" value="P:DNA recombination"/>
    <property type="evidence" value="ECO:0007669"/>
    <property type="project" value="UniProtKB-UniRule"/>
</dbReference>
<feature type="domain" description="DNA replication/recombination mediator RecO N-terminal" evidence="8">
    <location>
        <begin position="1"/>
        <end position="78"/>
    </location>
</feature>
<evidence type="ECO:0000313" key="10">
    <source>
        <dbReference type="Proteomes" id="UP000006008"/>
    </source>
</evidence>
<dbReference type="InterPro" id="IPR037278">
    <property type="entry name" value="ARFGAP/RecO"/>
</dbReference>
<dbReference type="eggNOG" id="COG1381">
    <property type="taxonomic scope" value="Bacteria"/>
</dbReference>
<dbReference type="InterPro" id="IPR003717">
    <property type="entry name" value="RecO"/>
</dbReference>
<dbReference type="SUPFAM" id="SSF57863">
    <property type="entry name" value="ArfGap/RecO-like zinc finger"/>
    <property type="match status" value="1"/>
</dbReference>
<dbReference type="HAMAP" id="MF_00201">
    <property type="entry name" value="RecO"/>
    <property type="match status" value="1"/>
</dbReference>
<evidence type="ECO:0000256" key="3">
    <source>
        <dbReference type="ARBA" id="ARBA00022763"/>
    </source>
</evidence>
<evidence type="ECO:0000256" key="6">
    <source>
        <dbReference type="ARBA" id="ARBA00033409"/>
    </source>
</evidence>
<dbReference type="PANTHER" id="PTHR33991:SF1">
    <property type="entry name" value="DNA REPAIR PROTEIN RECO"/>
    <property type="match status" value="1"/>
</dbReference>
<reference evidence="9 10" key="1">
    <citation type="submission" date="2011-08" db="EMBL/GenBank/DDBJ databases">
        <title>The Genome Sequence of Alistipes indistinctus YIT 12060.</title>
        <authorList>
            <consortium name="The Broad Institute Genome Sequencing Platform"/>
            <person name="Earl A."/>
            <person name="Ward D."/>
            <person name="Feldgarden M."/>
            <person name="Gevers D."/>
            <person name="Morotomi M."/>
            <person name="Young S.K."/>
            <person name="Zeng Q."/>
            <person name="Gargeya S."/>
            <person name="Fitzgerald M."/>
            <person name="Haas B."/>
            <person name="Abouelleil A."/>
            <person name="Alvarado L."/>
            <person name="Arachchi H.M."/>
            <person name="Berlin A."/>
            <person name="Brown A."/>
            <person name="Chapman S.B."/>
            <person name="Chen Z."/>
            <person name="Dunbar C."/>
            <person name="Freedman E."/>
            <person name="Gearin G."/>
            <person name="Gellesch M."/>
            <person name="Goldberg J."/>
            <person name="Griggs A."/>
            <person name="Gujja S."/>
            <person name="Heiman D."/>
            <person name="Howarth C."/>
            <person name="Larson L."/>
            <person name="Lui A."/>
            <person name="MacDonald P.J.P."/>
            <person name="Montmayeur A."/>
            <person name="Murphy C."/>
            <person name="Neiman D."/>
            <person name="Pearson M."/>
            <person name="Priest M."/>
            <person name="Roberts A."/>
            <person name="Saif S."/>
            <person name="Shea T."/>
            <person name="Shenoy N."/>
            <person name="Sisk P."/>
            <person name="Stolte C."/>
            <person name="Sykes S."/>
            <person name="Wortman J."/>
            <person name="Nusbaum C."/>
            <person name="Birren B."/>
        </authorList>
    </citation>
    <scope>NUCLEOTIDE SEQUENCE [LARGE SCALE GENOMIC DNA]</scope>
    <source>
        <strain evidence="9 10">YIT 12060</strain>
    </source>
</reference>
<evidence type="ECO:0000256" key="4">
    <source>
        <dbReference type="ARBA" id="ARBA00023172"/>
    </source>
</evidence>
<evidence type="ECO:0000256" key="5">
    <source>
        <dbReference type="ARBA" id="ARBA00023204"/>
    </source>
</evidence>
<proteinExistence type="inferred from homology"/>
<dbReference type="Proteomes" id="UP000006008">
    <property type="component" value="Unassembled WGS sequence"/>
</dbReference>
<dbReference type="InterPro" id="IPR042242">
    <property type="entry name" value="RecO_C"/>
</dbReference>
<dbReference type="SUPFAM" id="SSF50249">
    <property type="entry name" value="Nucleic acid-binding proteins"/>
    <property type="match status" value="1"/>
</dbReference>
<dbReference type="GO" id="GO:0006302">
    <property type="term" value="P:double-strand break repair"/>
    <property type="evidence" value="ECO:0007669"/>
    <property type="project" value="TreeGrafter"/>
</dbReference>
<dbReference type="Pfam" id="PF02565">
    <property type="entry name" value="RecO_C"/>
    <property type="match status" value="1"/>
</dbReference>
<dbReference type="GO" id="GO:0043590">
    <property type="term" value="C:bacterial nucleoid"/>
    <property type="evidence" value="ECO:0007669"/>
    <property type="project" value="TreeGrafter"/>
</dbReference>
<dbReference type="OrthoDB" id="9789152at2"/>
<dbReference type="HOGENOM" id="CLU_087596_1_0_10"/>